<evidence type="ECO:0000256" key="1">
    <source>
        <dbReference type="SAM" id="Phobius"/>
    </source>
</evidence>
<dbReference type="InterPro" id="IPR019428">
    <property type="entry name" value="7TM_GPCR_serpentine_rcpt_Str"/>
</dbReference>
<keyword evidence="2" id="KW-1185">Reference proteome</keyword>
<reference evidence="3" key="2">
    <citation type="submission" date="2020-10" db="UniProtKB">
        <authorList>
            <consortium name="WormBaseParasite"/>
        </authorList>
    </citation>
    <scope>IDENTIFICATION</scope>
</reference>
<sequence>MAGYKKVLYLGCVFDLVYSIQMALTGHFSGVVNEYYYVINIGILGNVSGFPTLITYSLELFCIYGNVSNLAGQFLYRYFLLCRWVFQFLNCCKRYNCSNRRLNLKQFNCMVFIGFIPTFVYIGLLLRYTISTPNVPDWTLKSLTREAGFDETDPNIYTRPMGPIKDIAGAMVAVCFGFYVIVIGCIIAVYVKLKELKLQMSKTLQNVHNQVTIVLCYEAVVPIFSVILPVFVDIAHIFDIDMYTFKFFVEIARVFVSAFTPLLTIVTVKSYRHCIVNMFSPSTKVHSVVVTRELPR</sequence>
<feature type="transmembrane region" description="Helical" evidence="1">
    <location>
        <begin position="211"/>
        <end position="231"/>
    </location>
</feature>
<organism evidence="2 3">
    <name type="scientific">Panagrellus redivivus</name>
    <name type="common">Microworm</name>
    <dbReference type="NCBI Taxonomy" id="6233"/>
    <lineage>
        <taxon>Eukaryota</taxon>
        <taxon>Metazoa</taxon>
        <taxon>Ecdysozoa</taxon>
        <taxon>Nematoda</taxon>
        <taxon>Chromadorea</taxon>
        <taxon>Rhabditida</taxon>
        <taxon>Tylenchina</taxon>
        <taxon>Panagrolaimomorpha</taxon>
        <taxon>Panagrolaimoidea</taxon>
        <taxon>Panagrolaimidae</taxon>
        <taxon>Panagrellus</taxon>
    </lineage>
</organism>
<proteinExistence type="predicted"/>
<keyword evidence="1" id="KW-0812">Transmembrane</keyword>
<reference evidence="2" key="1">
    <citation type="journal article" date="2013" name="Genetics">
        <title>The draft genome and transcriptome of Panagrellus redivivus are shaped by the harsh demands of a free-living lifestyle.</title>
        <authorList>
            <person name="Srinivasan J."/>
            <person name="Dillman A.R."/>
            <person name="Macchietto M.G."/>
            <person name="Heikkinen L."/>
            <person name="Lakso M."/>
            <person name="Fracchia K.M."/>
            <person name="Antoshechkin I."/>
            <person name="Mortazavi A."/>
            <person name="Wong G."/>
            <person name="Sternberg P.W."/>
        </authorList>
    </citation>
    <scope>NUCLEOTIDE SEQUENCE [LARGE SCALE GENOMIC DNA]</scope>
    <source>
        <strain evidence="2">MT8872</strain>
    </source>
</reference>
<protein>
    <submittedName>
        <fullName evidence="3">G_PROTEIN_RECEP_F1_2 domain-containing protein</fullName>
    </submittedName>
</protein>
<feature type="transmembrane region" description="Helical" evidence="1">
    <location>
        <begin position="109"/>
        <end position="130"/>
    </location>
</feature>
<dbReference type="PANTHER" id="PTHR22943:SF248">
    <property type="entry name" value="SEVEN TM RECEPTOR"/>
    <property type="match status" value="1"/>
</dbReference>
<evidence type="ECO:0000313" key="2">
    <source>
        <dbReference type="Proteomes" id="UP000492821"/>
    </source>
</evidence>
<dbReference type="Proteomes" id="UP000492821">
    <property type="component" value="Unassembled WGS sequence"/>
</dbReference>
<dbReference type="PANTHER" id="PTHR22943">
    <property type="entry name" value="7-TRANSMEMBRANE DOMAIN RECEPTOR C.ELEGANS"/>
    <property type="match status" value="1"/>
</dbReference>
<name>A0A7E4V9B6_PANRE</name>
<dbReference type="Pfam" id="PF10326">
    <property type="entry name" value="7TM_GPCR_Str"/>
    <property type="match status" value="1"/>
</dbReference>
<feature type="transmembrane region" description="Helical" evidence="1">
    <location>
        <begin position="251"/>
        <end position="268"/>
    </location>
</feature>
<dbReference type="WBParaSite" id="Pan_g1815.t1">
    <property type="protein sequence ID" value="Pan_g1815.t1"/>
    <property type="gene ID" value="Pan_g1815"/>
</dbReference>
<feature type="transmembrane region" description="Helical" evidence="1">
    <location>
        <begin position="7"/>
        <end position="29"/>
    </location>
</feature>
<accession>A0A7E4V9B6</accession>
<keyword evidence="1" id="KW-0472">Membrane</keyword>
<dbReference type="AlphaFoldDB" id="A0A7E4V9B6"/>
<keyword evidence="1" id="KW-1133">Transmembrane helix</keyword>
<feature type="transmembrane region" description="Helical" evidence="1">
    <location>
        <begin position="167"/>
        <end position="191"/>
    </location>
</feature>
<evidence type="ECO:0000313" key="3">
    <source>
        <dbReference type="WBParaSite" id="Pan_g1815.t1"/>
    </source>
</evidence>
<feature type="transmembrane region" description="Helical" evidence="1">
    <location>
        <begin position="35"/>
        <end position="56"/>
    </location>
</feature>